<dbReference type="SUPFAM" id="SSF50447">
    <property type="entry name" value="Translation proteins"/>
    <property type="match status" value="1"/>
</dbReference>
<evidence type="ECO:0000256" key="6">
    <source>
        <dbReference type="ARBA" id="ARBA00025526"/>
    </source>
</evidence>
<evidence type="ECO:0000256" key="4">
    <source>
        <dbReference type="ARBA" id="ARBA00022917"/>
    </source>
</evidence>
<dbReference type="GO" id="GO:0003924">
    <property type="term" value="F:GTPase activity"/>
    <property type="evidence" value="ECO:0007669"/>
    <property type="project" value="InterPro"/>
</dbReference>
<evidence type="ECO:0000259" key="8">
    <source>
        <dbReference type="PROSITE" id="PS51722"/>
    </source>
</evidence>
<dbReference type="InterPro" id="IPR004161">
    <property type="entry name" value="EFTu-like_2"/>
</dbReference>
<name>A0A5N0V0A4_9PSEU</name>
<dbReference type="Pfam" id="PF00009">
    <property type="entry name" value="GTP_EFTU"/>
    <property type="match status" value="1"/>
</dbReference>
<dbReference type="Pfam" id="PF09107">
    <property type="entry name" value="WHD_3rd_SelB"/>
    <property type="match status" value="1"/>
</dbReference>
<comment type="caution">
    <text evidence="9">The sequence shown here is derived from an EMBL/GenBank/DDBJ whole genome shotgun (WGS) entry which is preliminary data.</text>
</comment>
<dbReference type="PROSITE" id="PS00301">
    <property type="entry name" value="G_TR_1"/>
    <property type="match status" value="1"/>
</dbReference>
<proteinExistence type="predicted"/>
<dbReference type="InterPro" id="IPR036390">
    <property type="entry name" value="WH_DNA-bd_sf"/>
</dbReference>
<reference evidence="9" key="1">
    <citation type="submission" date="2019-09" db="EMBL/GenBank/DDBJ databases">
        <authorList>
            <person name="Teo W.F.A."/>
            <person name="Duangmal K."/>
        </authorList>
    </citation>
    <scope>NUCLEOTIDE SEQUENCE [LARGE SCALE GENOMIC DNA]</scope>
    <source>
        <strain evidence="9">K81G1</strain>
    </source>
</reference>
<evidence type="ECO:0000256" key="1">
    <source>
        <dbReference type="ARBA" id="ARBA00004496"/>
    </source>
</evidence>
<comment type="subcellular location">
    <subcellularLocation>
        <location evidence="1">Cytoplasm</location>
    </subcellularLocation>
</comment>
<evidence type="ECO:0000313" key="10">
    <source>
        <dbReference type="Proteomes" id="UP000319769"/>
    </source>
</evidence>
<dbReference type="Gene3D" id="2.40.30.10">
    <property type="entry name" value="Translation factors"/>
    <property type="match status" value="1"/>
</dbReference>
<keyword evidence="4" id="KW-0648">Protein biosynthesis</keyword>
<evidence type="ECO:0000313" key="9">
    <source>
        <dbReference type="EMBL" id="KAA9157782.1"/>
    </source>
</evidence>
<dbReference type="InterPro" id="IPR009000">
    <property type="entry name" value="Transl_B-barrel_sf"/>
</dbReference>
<sequence>MYVIATAGHVDHGKSTLISALTGMEPDRWAEEQRRGMTIDLGYAWTELDGDTVAFVDVPGHRKFLSNTLAGMGPVPAVLLVVASDEGWGRQTAEHVAALDALGVRHGVLALTRSDLGFPELAESEARDHLAGTSLAGIEAVAVSAVTGDGIPELRTALRRLTSALPSPPEQPTRLWVDRSFSVRGAGTIVTGTLATGTLRVGDDVEVVPSGQRVQVRGIETLKTSVGQANAVARVALNLRGVKPAEVPRGSALVAPGQWAVASTIDVRLSVDRVPEQALLHLGSAAVPVRVRPLVPGIARLSLAKAVPVRTGERALLRDPGREGIAAGVRVLDPYPPALERRRGAARRRGERLAELAGQGPEAEVRLRGAIRRDDLLRAGVAAPEETIDGWLVDPDVWQDWRAKLTELADRWAADNPMRPGIPPAEAIRQLGLPDRVVLEALVRADDGLVLDGDGVHRPDVRAVLPPDGRRAVDQLLERLSANAFDVPEPAELAAAAYLDVAVKQGELVRLPGAVYLRPEGLEHAASLLAALGRPFTASEARQALGTTRRIALPVLEELDRRGLTRRETKDLRSMPGGD</sequence>
<dbReference type="GO" id="GO:0001514">
    <property type="term" value="P:selenocysteine incorporation"/>
    <property type="evidence" value="ECO:0007669"/>
    <property type="project" value="InterPro"/>
</dbReference>
<dbReference type="Proteomes" id="UP000319769">
    <property type="component" value="Unassembled WGS sequence"/>
</dbReference>
<dbReference type="SUPFAM" id="SSF46785">
    <property type="entry name" value="Winged helix' DNA-binding domain"/>
    <property type="match status" value="1"/>
</dbReference>
<gene>
    <name evidence="9" type="primary">selB</name>
    <name evidence="9" type="ORF">FPZ12_024395</name>
</gene>
<dbReference type="RefSeq" id="WP_144749050.1">
    <property type="nucleotide sequence ID" value="NZ_VMNW02000039.1"/>
</dbReference>
<dbReference type="Gene3D" id="1.10.10.10">
    <property type="entry name" value="Winged helix-like DNA-binding domain superfamily/Winged helix DNA-binding domain"/>
    <property type="match status" value="1"/>
</dbReference>
<dbReference type="OrthoDB" id="9803139at2"/>
<dbReference type="InterPro" id="IPR027417">
    <property type="entry name" value="P-loop_NTPase"/>
</dbReference>
<dbReference type="InterPro" id="IPR004535">
    <property type="entry name" value="Transl_elong_SelB"/>
</dbReference>
<evidence type="ECO:0000256" key="7">
    <source>
        <dbReference type="ARBA" id="ARBA00031615"/>
    </source>
</evidence>
<dbReference type="Pfam" id="PF03144">
    <property type="entry name" value="GTP_EFTU_D2"/>
    <property type="match status" value="1"/>
</dbReference>
<dbReference type="Gene3D" id="3.40.50.300">
    <property type="entry name" value="P-loop containing nucleotide triphosphate hydrolases"/>
    <property type="match status" value="1"/>
</dbReference>
<dbReference type="Gene3D" id="1.10.10.2770">
    <property type="match status" value="1"/>
</dbReference>
<keyword evidence="5" id="KW-0547">Nucleotide-binding</keyword>
<keyword evidence="5" id="KW-0342">GTP-binding</keyword>
<dbReference type="InterPro" id="IPR036388">
    <property type="entry name" value="WH-like_DNA-bd_sf"/>
</dbReference>
<evidence type="ECO:0000256" key="3">
    <source>
        <dbReference type="ARBA" id="ARBA00022490"/>
    </source>
</evidence>
<dbReference type="InterPro" id="IPR050055">
    <property type="entry name" value="EF-Tu_GTPase"/>
</dbReference>
<organism evidence="9 10">
    <name type="scientific">Amycolatopsis acidicola</name>
    <dbReference type="NCBI Taxonomy" id="2596893"/>
    <lineage>
        <taxon>Bacteria</taxon>
        <taxon>Bacillati</taxon>
        <taxon>Actinomycetota</taxon>
        <taxon>Actinomycetes</taxon>
        <taxon>Pseudonocardiales</taxon>
        <taxon>Pseudonocardiaceae</taxon>
        <taxon>Amycolatopsis</taxon>
    </lineage>
</organism>
<keyword evidence="9" id="KW-0251">Elongation factor</keyword>
<dbReference type="GO" id="GO:0003723">
    <property type="term" value="F:RNA binding"/>
    <property type="evidence" value="ECO:0007669"/>
    <property type="project" value="InterPro"/>
</dbReference>
<keyword evidence="3" id="KW-0963">Cytoplasm</keyword>
<dbReference type="GO" id="GO:0005829">
    <property type="term" value="C:cytosol"/>
    <property type="evidence" value="ECO:0007669"/>
    <property type="project" value="TreeGrafter"/>
</dbReference>
<dbReference type="SUPFAM" id="SSF52540">
    <property type="entry name" value="P-loop containing nucleoside triphosphate hydrolases"/>
    <property type="match status" value="1"/>
</dbReference>
<dbReference type="GO" id="GO:0005525">
    <property type="term" value="F:GTP binding"/>
    <property type="evidence" value="ECO:0007669"/>
    <property type="project" value="UniProtKB-KW"/>
</dbReference>
<dbReference type="PANTHER" id="PTHR43721:SF22">
    <property type="entry name" value="ELONGATION FACTOR TU, MITOCHONDRIAL"/>
    <property type="match status" value="1"/>
</dbReference>
<comment type="function">
    <text evidence="6">Translation factor necessary for the incorporation of selenocysteine into proteins. It probably replaces EF-Tu for the insertion of selenocysteine directed by the UGA codon. SelB binds GTP and GDP.</text>
</comment>
<evidence type="ECO:0000256" key="5">
    <source>
        <dbReference type="ARBA" id="ARBA00023134"/>
    </source>
</evidence>
<dbReference type="InterPro" id="IPR000795">
    <property type="entry name" value="T_Tr_GTP-bd_dom"/>
</dbReference>
<dbReference type="CDD" id="cd03696">
    <property type="entry name" value="SelB_II"/>
    <property type="match status" value="1"/>
</dbReference>
<dbReference type="EMBL" id="VMNW02000039">
    <property type="protein sequence ID" value="KAA9157782.1"/>
    <property type="molecule type" value="Genomic_DNA"/>
</dbReference>
<dbReference type="InterPro" id="IPR015191">
    <property type="entry name" value="SelB_WHD4"/>
</dbReference>
<dbReference type="AlphaFoldDB" id="A0A5N0V0A4"/>
<protein>
    <recommendedName>
        <fullName evidence="2">Selenocysteine-specific elongation factor</fullName>
    </recommendedName>
    <alternativeName>
        <fullName evidence="7">SelB translation factor</fullName>
    </alternativeName>
</protein>
<dbReference type="InterPro" id="IPR031157">
    <property type="entry name" value="G_TR_CS"/>
</dbReference>
<dbReference type="GO" id="GO:0003746">
    <property type="term" value="F:translation elongation factor activity"/>
    <property type="evidence" value="ECO:0007669"/>
    <property type="project" value="UniProtKB-KW"/>
</dbReference>
<evidence type="ECO:0000256" key="2">
    <source>
        <dbReference type="ARBA" id="ARBA00015953"/>
    </source>
</evidence>
<dbReference type="PANTHER" id="PTHR43721">
    <property type="entry name" value="ELONGATION FACTOR TU-RELATED"/>
    <property type="match status" value="1"/>
</dbReference>
<dbReference type="CDD" id="cd04171">
    <property type="entry name" value="SelB"/>
    <property type="match status" value="1"/>
</dbReference>
<accession>A0A5N0V0A4</accession>
<keyword evidence="10" id="KW-1185">Reference proteome</keyword>
<dbReference type="NCBIfam" id="TIGR00475">
    <property type="entry name" value="selB"/>
    <property type="match status" value="1"/>
</dbReference>
<dbReference type="PROSITE" id="PS51722">
    <property type="entry name" value="G_TR_2"/>
    <property type="match status" value="1"/>
</dbReference>
<feature type="domain" description="Tr-type G" evidence="8">
    <location>
        <begin position="1"/>
        <end position="169"/>
    </location>
</feature>